<dbReference type="EMBL" id="JYDP01000115">
    <property type="protein sequence ID" value="KRZ06659.1"/>
    <property type="molecule type" value="Genomic_DNA"/>
</dbReference>
<keyword evidence="2" id="KW-1185">Reference proteome</keyword>
<dbReference type="Proteomes" id="UP000055024">
    <property type="component" value="Unassembled WGS sequence"/>
</dbReference>
<accession>A0A0V1H824</accession>
<protein>
    <submittedName>
        <fullName evidence="1">Uncharacterized protein</fullName>
    </submittedName>
</protein>
<name>A0A0V1H824_9BILA</name>
<comment type="caution">
    <text evidence="1">The sequence shown here is derived from an EMBL/GenBank/DDBJ whole genome shotgun (WGS) entry which is preliminary data.</text>
</comment>
<organism evidence="1 2">
    <name type="scientific">Trichinella zimbabwensis</name>
    <dbReference type="NCBI Taxonomy" id="268475"/>
    <lineage>
        <taxon>Eukaryota</taxon>
        <taxon>Metazoa</taxon>
        <taxon>Ecdysozoa</taxon>
        <taxon>Nematoda</taxon>
        <taxon>Enoplea</taxon>
        <taxon>Dorylaimia</taxon>
        <taxon>Trichinellida</taxon>
        <taxon>Trichinellidae</taxon>
        <taxon>Trichinella</taxon>
    </lineage>
</organism>
<sequence length="226" mass="26465">MKLYKRSTDPKKAIWDSLLYLSRVQFAFLSNQRNWRVLLSDHHIQRIGHICTDVFGIACQRHSFSNKLTKLTIQTSWSSWFRCIFQNRPKVLRTVDQYDKFENGDEPHYHKKRCICSIHSNLSKMSNRHHCRFVLQSTYRSGIYHSESEKDDSFTKHFPSMQYLFTPQGVPSGYLPLLRMSKVERRWHHTLQGLDGSPLPLRSGSGFSGSFRIAAQIRSLKSALEN</sequence>
<dbReference type="AlphaFoldDB" id="A0A0V1H824"/>
<evidence type="ECO:0000313" key="2">
    <source>
        <dbReference type="Proteomes" id="UP000055024"/>
    </source>
</evidence>
<proteinExistence type="predicted"/>
<evidence type="ECO:0000313" key="1">
    <source>
        <dbReference type="EMBL" id="KRZ06659.1"/>
    </source>
</evidence>
<gene>
    <name evidence="1" type="ORF">T11_9648</name>
</gene>
<reference evidence="1 2" key="1">
    <citation type="submission" date="2015-01" db="EMBL/GenBank/DDBJ databases">
        <title>Evolution of Trichinella species and genotypes.</title>
        <authorList>
            <person name="Korhonen P.K."/>
            <person name="Edoardo P."/>
            <person name="Giuseppe L.R."/>
            <person name="Gasser R.B."/>
        </authorList>
    </citation>
    <scope>NUCLEOTIDE SEQUENCE [LARGE SCALE GENOMIC DNA]</scope>
    <source>
        <strain evidence="1">ISS1029</strain>
    </source>
</reference>